<evidence type="ECO:0000256" key="3">
    <source>
        <dbReference type="ARBA" id="ARBA00022692"/>
    </source>
</evidence>
<dbReference type="PANTHER" id="PTHR30619">
    <property type="entry name" value="DNA INTERNALIZATION/COMPETENCE PROTEIN COMEC/REC2"/>
    <property type="match status" value="1"/>
</dbReference>
<dbReference type="GO" id="GO:0005886">
    <property type="term" value="C:plasma membrane"/>
    <property type="evidence" value="ECO:0007669"/>
    <property type="project" value="UniProtKB-SubCell"/>
</dbReference>
<dbReference type="EMBL" id="QWKP01000120">
    <property type="protein sequence ID" value="RHA44067.1"/>
    <property type="molecule type" value="Genomic_DNA"/>
</dbReference>
<feature type="transmembrane region" description="Helical" evidence="6">
    <location>
        <begin position="488"/>
        <end position="511"/>
    </location>
</feature>
<keyword evidence="5 6" id="KW-0472">Membrane</keyword>
<sequence>MTAAVLHATAHAPDERTGPPARRTDLRLFPALGTAWAAATVVVRVEARTALVVAALGLALALGLAALVVVRSRGDSGAGSTLVERCAGAVVMALVVAIVTLAAGAAQVASRDSGPWARLDAAPVRVEGRVTGDALRLPPPWPGAPEQAMWAMTTSTVESVGDHAVRQRARAPIRVMGPAREVPPFDAVVVVVGRLRTEPRGDRAVATILVDDDVVVLHGPPPWQRTAQGVRAAEHRLAAPLPRDVRALLPGVTVGDTSGVPDDLRDALRASGLTHLTAVSGAHFSLVAMLALVVAGLLRVPRRARAGVVVVAMAAMVILVHPSPSVVRAAVMGLVGVWAMLLGRPAGAPAALAAAVVVLLVLDPWLAGEIGFVLSVLATAGIVLIAQPLTRRWSGRAGRSLAAALAVPVAAQVVCGPVVVVLTPAFATYAIPANILAAPAVAPATAAGVVEPWCAPVATVLAWVAGAACWWIGAVARLAAAAPGAQLAWLPGALGVGVLGLSGLCVLRLLLPQREQRVRDQGGGL</sequence>
<feature type="transmembrane region" description="Helical" evidence="6">
    <location>
        <begin position="372"/>
        <end position="389"/>
    </location>
</feature>
<evidence type="ECO:0000256" key="1">
    <source>
        <dbReference type="ARBA" id="ARBA00004651"/>
    </source>
</evidence>
<evidence type="ECO:0000256" key="6">
    <source>
        <dbReference type="SAM" id="Phobius"/>
    </source>
</evidence>
<evidence type="ECO:0000256" key="4">
    <source>
        <dbReference type="ARBA" id="ARBA00022989"/>
    </source>
</evidence>
<dbReference type="NCBIfam" id="TIGR00360">
    <property type="entry name" value="ComEC_N-term"/>
    <property type="match status" value="1"/>
</dbReference>
<feature type="transmembrane region" description="Helical" evidence="6">
    <location>
        <begin position="273"/>
        <end position="297"/>
    </location>
</feature>
<feature type="transmembrane region" description="Helical" evidence="6">
    <location>
        <begin position="82"/>
        <end position="106"/>
    </location>
</feature>
<evidence type="ECO:0000313" key="8">
    <source>
        <dbReference type="EMBL" id="RHA44067.1"/>
    </source>
</evidence>
<evidence type="ECO:0000256" key="5">
    <source>
        <dbReference type="ARBA" id="ARBA00023136"/>
    </source>
</evidence>
<dbReference type="InterPro" id="IPR052159">
    <property type="entry name" value="Competence_DNA_uptake"/>
</dbReference>
<keyword evidence="9" id="KW-1185">Reference proteome</keyword>
<comment type="subcellular location">
    <subcellularLocation>
        <location evidence="1">Cell membrane</location>
        <topology evidence="1">Multi-pass membrane protein</topology>
    </subcellularLocation>
</comment>
<name>A0A413RQ36_9CELL</name>
<dbReference type="Pfam" id="PF03772">
    <property type="entry name" value="Competence"/>
    <property type="match status" value="1"/>
</dbReference>
<feature type="transmembrane region" description="Helical" evidence="6">
    <location>
        <begin position="401"/>
        <end position="423"/>
    </location>
</feature>
<gene>
    <name evidence="8" type="ORF">D1825_03155</name>
</gene>
<evidence type="ECO:0000313" key="9">
    <source>
        <dbReference type="Proteomes" id="UP000283374"/>
    </source>
</evidence>
<evidence type="ECO:0000256" key="2">
    <source>
        <dbReference type="ARBA" id="ARBA00022475"/>
    </source>
</evidence>
<protein>
    <submittedName>
        <fullName evidence="8">ComEC/Rec2 family competence protein</fullName>
    </submittedName>
</protein>
<organism evidence="8 9">
    <name type="scientific">Cellulomonas rhizosphaerae</name>
    <dbReference type="NCBI Taxonomy" id="2293719"/>
    <lineage>
        <taxon>Bacteria</taxon>
        <taxon>Bacillati</taxon>
        <taxon>Actinomycetota</taxon>
        <taxon>Actinomycetes</taxon>
        <taxon>Micrococcales</taxon>
        <taxon>Cellulomonadaceae</taxon>
        <taxon>Cellulomonas</taxon>
    </lineage>
</organism>
<feature type="transmembrane region" description="Helical" evidence="6">
    <location>
        <begin position="457"/>
        <end position="476"/>
    </location>
</feature>
<feature type="transmembrane region" description="Helical" evidence="6">
    <location>
        <begin position="51"/>
        <end position="70"/>
    </location>
</feature>
<keyword evidence="3 6" id="KW-0812">Transmembrane</keyword>
<keyword evidence="2" id="KW-1003">Cell membrane</keyword>
<feature type="domain" description="ComEC/Rec2-related protein" evidence="7">
    <location>
        <begin position="253"/>
        <end position="511"/>
    </location>
</feature>
<dbReference type="InterPro" id="IPR004477">
    <property type="entry name" value="ComEC_N"/>
</dbReference>
<keyword evidence="4 6" id="KW-1133">Transmembrane helix</keyword>
<proteinExistence type="predicted"/>
<feature type="transmembrane region" description="Helical" evidence="6">
    <location>
        <begin position="350"/>
        <end position="366"/>
    </location>
</feature>
<dbReference type="RefSeq" id="WP_118766024.1">
    <property type="nucleotide sequence ID" value="NZ_QWKP01000120.1"/>
</dbReference>
<dbReference type="PANTHER" id="PTHR30619:SF1">
    <property type="entry name" value="RECOMBINATION PROTEIN 2"/>
    <property type="match status" value="1"/>
</dbReference>
<accession>A0A413RQ36</accession>
<dbReference type="Proteomes" id="UP000283374">
    <property type="component" value="Unassembled WGS sequence"/>
</dbReference>
<evidence type="ECO:0000259" key="7">
    <source>
        <dbReference type="Pfam" id="PF03772"/>
    </source>
</evidence>
<dbReference type="AlphaFoldDB" id="A0A413RQ36"/>
<feature type="transmembrane region" description="Helical" evidence="6">
    <location>
        <begin position="429"/>
        <end position="450"/>
    </location>
</feature>
<reference evidence="8 9" key="1">
    <citation type="submission" date="2018-08" db="EMBL/GenBank/DDBJ databases">
        <title>Cellulomonas rhizosphaerae sp. nov., a novel actinomycete isolated from soil.</title>
        <authorList>
            <person name="Tian Y."/>
        </authorList>
    </citation>
    <scope>NUCLEOTIDE SEQUENCE [LARGE SCALE GENOMIC DNA]</scope>
    <source>
        <strain evidence="8 9">NEAU-TCZ24</strain>
    </source>
</reference>
<feature type="transmembrane region" description="Helical" evidence="6">
    <location>
        <begin position="304"/>
        <end position="320"/>
    </location>
</feature>
<comment type="caution">
    <text evidence="8">The sequence shown here is derived from an EMBL/GenBank/DDBJ whole genome shotgun (WGS) entry which is preliminary data.</text>
</comment>